<sequence length="943" mass="106172">MPTMSAAQQPAATVHVQAMTETEGGSLIPYTGADAASTREAIVNARVELARQRASISRAQEQARADLARKRGELDRQRREMEAQFEKERAELEAQMRPLQEQLAKMTEVMWSVDLYLGRDESLQLIRDGKPAPADTPITVRQKILVMAEESLVLMGAGQTGMDADGIPEFISWLCADDANLSRVLPEEKGVVVLVPTRVKSRSGNAFEDAARDEANSESFWLLRNGEKLYLLTVDPKLRLIDRILPNRTEFVDVFDQKLFGMKVGEPVRPGSEEWFKLEKVADARRRHYMRVMLVLKGITERTPVWHPLPEGGVDFMSVRDQDRGKIQLIQDGDQSLQLGEASETFSQWQRRLNALLRPGLRVIGDWHSEGFRDEYVRGESYRRGYHPRLYPDRIDTRPATGVPHLIEGRKDGGFVIRFERTDSVYKRNVPVPDRPGYHYVGEMPVAPKQRASCVVMASDDWVLPFDLITVPELEWFLASREERSKHFLSMVPVIRAALEAKRAEADAEREFRVLLEALLVTEGAEASDAPALVDELVHWWKVAHTWSKPLNGSGSHEKKAADQILAEYRSRRAAAGDAAEDLIVAAGQTVPGVIAVARDRQGRWFAYAPSPGAHEPGVFLDVTRIRRNGSLGDTKRWQILATRTAAALHVAWQAEEWATWTHGQVRKQRLSEPERATLVAQAREQAAAAGTAICVIEFWDPKNPVERRMRAYYWVGDDPENAIVVPDESSFGWRWALTNPAIKALSWRVDAGGESPQLVATSNTGDYSFAKYADGIPWWPDDATRYSEVRPRLVWLDEPFHELVQAYRSRCAAAAKAEREERRAAETAAYRYVRPIETAIYEAQVAAVRERFEEDYGRDADDLWDAHLKSITTTTPIHSRDLWALIASAQRRGEPVVGRTLDELADAAYEAGNTAPGEWHHSRHNRVDTAGFGHLVVAEPAD</sequence>
<dbReference type="Proteomes" id="UP000233276">
    <property type="component" value="Chromosome"/>
</dbReference>
<dbReference type="AlphaFoldDB" id="A0A2K9D7D8"/>
<evidence type="ECO:0000313" key="3">
    <source>
        <dbReference type="Proteomes" id="UP000233276"/>
    </source>
</evidence>
<protein>
    <submittedName>
        <fullName evidence="2">Uncharacterized protein</fullName>
    </submittedName>
</protein>
<proteinExistence type="predicted"/>
<dbReference type="EMBL" id="CP025299">
    <property type="protein sequence ID" value="AUG29510.1"/>
    <property type="molecule type" value="Genomic_DNA"/>
</dbReference>
<keyword evidence="1" id="KW-0175">Coiled coil</keyword>
<evidence type="ECO:0000313" key="2">
    <source>
        <dbReference type="EMBL" id="AUG29510.1"/>
    </source>
</evidence>
<evidence type="ECO:0000256" key="1">
    <source>
        <dbReference type="SAM" id="Coils"/>
    </source>
</evidence>
<organism evidence="2 3">
    <name type="scientific">Microbacterium hominis</name>
    <dbReference type="NCBI Taxonomy" id="162426"/>
    <lineage>
        <taxon>Bacteria</taxon>
        <taxon>Bacillati</taxon>
        <taxon>Actinomycetota</taxon>
        <taxon>Actinomycetes</taxon>
        <taxon>Micrococcales</taxon>
        <taxon>Microbacteriaceae</taxon>
        <taxon>Microbacterium</taxon>
    </lineage>
</organism>
<dbReference type="KEGG" id="mhos:CXR34_08665"/>
<accession>A0A2K9D7D8</accession>
<feature type="coiled-coil region" evidence="1">
    <location>
        <begin position="42"/>
        <end position="109"/>
    </location>
</feature>
<reference evidence="2 3" key="1">
    <citation type="submission" date="2017-12" db="EMBL/GenBank/DDBJ databases">
        <title>Isolation and characterization of estrogens degradatiion strain Microbacterium hominis SJTG1.</title>
        <authorList>
            <person name="Xiong W."/>
            <person name="Yin C."/>
            <person name="Zheng D."/>
            <person name="Liang R."/>
        </authorList>
    </citation>
    <scope>NUCLEOTIDE SEQUENCE [LARGE SCALE GENOMIC DNA]</scope>
    <source>
        <strain evidence="2 3">SJTG1</strain>
    </source>
</reference>
<gene>
    <name evidence="2" type="ORF">CXR34_08665</name>
</gene>
<name>A0A2K9D7D8_9MICO</name>